<keyword evidence="3" id="KW-1185">Reference proteome</keyword>
<reference evidence="2" key="1">
    <citation type="submission" date="2019-12" db="EMBL/GenBank/DDBJ databases">
        <title>Comparative genomics gives insights into the taxonomy of the Azoarcus-Aromatoleum group and reveals separate origins of nif in the plant-associated Azoarcus and non-plant-associated Aromatoleum sub-groups.</title>
        <authorList>
            <person name="Lafos M."/>
            <person name="Maluk M."/>
            <person name="Batista M."/>
            <person name="Junghare M."/>
            <person name="Carmona M."/>
            <person name="Faoro H."/>
            <person name="Cruz L.M."/>
            <person name="Battistoni F."/>
            <person name="De Souza E."/>
            <person name="Pedrosa F."/>
            <person name="Chen W.-M."/>
            <person name="Poole P.S."/>
            <person name="Dixon R.A."/>
            <person name="James E.K."/>
        </authorList>
    </citation>
    <scope>NUCLEOTIDE SEQUENCE</scope>
    <source>
        <strain evidence="2">NSC3</strain>
    </source>
</reference>
<dbReference type="EMBL" id="WTVM01000086">
    <property type="protein sequence ID" value="NMG03989.1"/>
    <property type="molecule type" value="Genomic_DNA"/>
</dbReference>
<dbReference type="Pfam" id="PF05593">
    <property type="entry name" value="RHS_repeat"/>
    <property type="match status" value="2"/>
</dbReference>
<proteinExistence type="predicted"/>
<dbReference type="PANTHER" id="PTHR32305:SF15">
    <property type="entry name" value="PROTEIN RHSA-RELATED"/>
    <property type="match status" value="1"/>
</dbReference>
<sequence length="1205" mass="133050">PITRTTTYTYTTVNGRSLLTEIDGPLPNGPANDPSDSDVTRFTWDAGGDRIVRITQPGERTSDIAYEAATGLVARVENREGAYTEFQYNARLQAVRLQRHGPGWGQAQTLEHRFDAFGHLVETSSSDDPTRNARLSFDAHGRLEWVANALGILETLEHDRESRLIGHRRLSASFEQSRFWHYDATGRLEATGDNRGRYVQAQYDSQGRLTALYDASGLSRRSAAASNGASNRSEPPLGVVRLLDDFGHLVWRASPDAGVQRRRFDAAGRLVAMRDAVGHHARYEYDVRGRIQRQTVTDALHADETVTTWRYEGDHLVELDHPTQRERYTYDARGLRVARVVTIPTEAGKLTAVTRYEYDAAGRLVATTLPDGSTLRYPRNGQAQVVSVTRSTIHSTWLRRFEREQTIASGFERDLVGLRGFSTGNGIETRFERSREGALARMVHRRLPEPSRRIVAEAYPTIVLGHQVFGVLERVLGIKAAHASPVENGSNGPLAGASPAPTALPGALGLPVEPGTLLDRRYLWDTRGNLLHTREPSPEPLSGASMDTHAYDARGQLVASVRWAQNGDDTASEEALWRYAYGPSQRRVLAQQGVHMQSDLTRLTTRSQFEPGTHRPIGTNDTPTRYNANGQPLELDGRTYAWDALGRLVAVDETAHTLARYGYDHRGLRNRKTIDADTHYTLHDEARQPLAELDADGRILRQYVWVADLPLAVIDTPEGVAPAAADPSALSRIAGDVRRIVQSWFGSGDTLVWLHSNHLNAPELATASHGNIIWRAHYSPFGAATVQHQGFELDLRLPGQRFDAETGLHYNRQRYYDPEHGQYLTPDPLGTPDGPNPYAYVAFSPLIYIDPDGLILFAFDGTGNDESNLNTLSNVVAFRDLYLEGTPRYITGPGTVDNCDPNRPIDPADFKPWYIPLPANTADMGGNYSGPARIDRMVEYFNTYATDVATDDSVAIDVDIIGFSRGAAQARDFANRIVANTTNGWYRYVINGQTHCQKVNLRFLGLWDTVLSTNLSGYAYNLAIPDEFAYVAQAAALNEYRGGVVAFPAESILRAPAPQGTTRIERGFLGAHSDIGGGFPDGDLAKVALVWMVDQAKAAGVNMDEPNRTIIANPVIHDKSSNLLSGAPTGGPTAWSEDRDVRYADSSVVKQRQTTDQGMTYADTVPFITYDPNPNTANNISGTVDMEGYLNWLNANGYNINMTVQ</sequence>
<dbReference type="NCBIfam" id="TIGR01643">
    <property type="entry name" value="YD_repeat_2x"/>
    <property type="match status" value="2"/>
</dbReference>
<name>A0A972FC39_9RHOO</name>
<gene>
    <name evidence="2" type="ORF">GPA21_13585</name>
</gene>
<dbReference type="InterPro" id="IPR050708">
    <property type="entry name" value="T6SS_VgrG/RHS"/>
</dbReference>
<dbReference type="RefSeq" id="WP_168988686.1">
    <property type="nucleotide sequence ID" value="NZ_CAWPHM010000315.1"/>
</dbReference>
<dbReference type="PRINTS" id="PR00394">
    <property type="entry name" value="RHSPROTEIN"/>
</dbReference>
<protein>
    <recommendedName>
        <fullName evidence="1">T6SS Phospholipase effector Tle1-like catalytic domain-containing protein</fullName>
    </recommendedName>
</protein>
<evidence type="ECO:0000259" key="1">
    <source>
        <dbReference type="Pfam" id="PF09994"/>
    </source>
</evidence>
<evidence type="ECO:0000313" key="3">
    <source>
        <dbReference type="Proteomes" id="UP000599523"/>
    </source>
</evidence>
<comment type="caution">
    <text evidence="2">The sequence shown here is derived from an EMBL/GenBank/DDBJ whole genome shotgun (WGS) entry which is preliminary data.</text>
</comment>
<dbReference type="InterPro" id="IPR022385">
    <property type="entry name" value="Rhs_assc_core"/>
</dbReference>
<dbReference type="InterPro" id="IPR031325">
    <property type="entry name" value="RHS_repeat"/>
</dbReference>
<accession>A0A972FC39</accession>
<dbReference type="InterPro" id="IPR018712">
    <property type="entry name" value="Tle1-like_cat"/>
</dbReference>
<dbReference type="Pfam" id="PF09994">
    <property type="entry name" value="T6SS_Tle1-like_cat"/>
    <property type="match status" value="1"/>
</dbReference>
<feature type="non-terminal residue" evidence="2">
    <location>
        <position position="1"/>
    </location>
</feature>
<dbReference type="InterPro" id="IPR006530">
    <property type="entry name" value="YD"/>
</dbReference>
<organism evidence="2 3">
    <name type="scientific">Azoarcus taiwanensis</name>
    <dbReference type="NCBI Taxonomy" id="666964"/>
    <lineage>
        <taxon>Bacteria</taxon>
        <taxon>Pseudomonadati</taxon>
        <taxon>Pseudomonadota</taxon>
        <taxon>Betaproteobacteria</taxon>
        <taxon>Rhodocyclales</taxon>
        <taxon>Zoogloeaceae</taxon>
        <taxon>Azoarcus</taxon>
    </lineage>
</organism>
<dbReference type="AlphaFoldDB" id="A0A972FC39"/>
<dbReference type="Proteomes" id="UP000599523">
    <property type="component" value="Unassembled WGS sequence"/>
</dbReference>
<dbReference type="PANTHER" id="PTHR32305">
    <property type="match status" value="1"/>
</dbReference>
<evidence type="ECO:0000313" key="2">
    <source>
        <dbReference type="EMBL" id="NMG03989.1"/>
    </source>
</evidence>
<feature type="domain" description="T6SS Phospholipase effector Tle1-like catalytic" evidence="1">
    <location>
        <begin position="991"/>
        <end position="1095"/>
    </location>
</feature>
<dbReference type="NCBIfam" id="TIGR03696">
    <property type="entry name" value="Rhs_assc_core"/>
    <property type="match status" value="1"/>
</dbReference>
<dbReference type="Gene3D" id="2.180.10.10">
    <property type="entry name" value="RHS repeat-associated core"/>
    <property type="match status" value="3"/>
</dbReference>